<feature type="compositionally biased region" description="Acidic residues" evidence="5">
    <location>
        <begin position="338"/>
        <end position="358"/>
    </location>
</feature>
<comment type="subcellular location">
    <subcellularLocation>
        <location evidence="1">Membrane</location>
        <topology evidence="1">Multi-pass membrane protein</topology>
    </subcellularLocation>
</comment>
<evidence type="ECO:0000313" key="7">
    <source>
        <dbReference type="EMBL" id="KAK4673059.1"/>
    </source>
</evidence>
<evidence type="ECO:0000256" key="6">
    <source>
        <dbReference type="SAM" id="Phobius"/>
    </source>
</evidence>
<keyword evidence="3 6" id="KW-1133">Transmembrane helix</keyword>
<evidence type="ECO:0000256" key="3">
    <source>
        <dbReference type="ARBA" id="ARBA00022989"/>
    </source>
</evidence>
<evidence type="ECO:0000256" key="1">
    <source>
        <dbReference type="ARBA" id="ARBA00004141"/>
    </source>
</evidence>
<evidence type="ECO:0000313" key="8">
    <source>
        <dbReference type="Proteomes" id="UP001326199"/>
    </source>
</evidence>
<evidence type="ECO:0000256" key="5">
    <source>
        <dbReference type="SAM" id="MobiDB-lite"/>
    </source>
</evidence>
<comment type="caution">
    <text evidence="7">The sequence shown here is derived from an EMBL/GenBank/DDBJ whole genome shotgun (WGS) entry which is preliminary data.</text>
</comment>
<dbReference type="PANTHER" id="PTHR19317:SF0">
    <property type="entry name" value="PRENYLATED RAB ACCEPTOR PROTEIN 1"/>
    <property type="match status" value="1"/>
</dbReference>
<protein>
    <submittedName>
        <fullName evidence="7">Prenylated Rab acceptor 1</fullName>
    </submittedName>
</protein>
<feature type="compositionally biased region" description="Polar residues" evidence="5">
    <location>
        <begin position="437"/>
        <end position="449"/>
    </location>
</feature>
<gene>
    <name evidence="7" type="primary">YIP3</name>
    <name evidence="7" type="ORF">QC763_108470</name>
</gene>
<reference evidence="7 8" key="1">
    <citation type="journal article" date="2023" name="bioRxiv">
        <title>High-quality genome assemblies of four members of thePodospora anserinaspecies complex.</title>
        <authorList>
            <person name="Ament-Velasquez S.L."/>
            <person name="Vogan A.A."/>
            <person name="Wallerman O."/>
            <person name="Hartmann F."/>
            <person name="Gautier V."/>
            <person name="Silar P."/>
            <person name="Giraud T."/>
            <person name="Johannesson H."/>
        </authorList>
    </citation>
    <scope>NUCLEOTIDE SEQUENCE [LARGE SCALE GENOMIC DNA]</scope>
    <source>
        <strain evidence="7 8">CBS 411.78</strain>
    </source>
</reference>
<feature type="transmembrane region" description="Helical" evidence="6">
    <location>
        <begin position="237"/>
        <end position="258"/>
    </location>
</feature>
<keyword evidence="4 6" id="KW-0472">Membrane</keyword>
<dbReference type="PANTHER" id="PTHR19317">
    <property type="entry name" value="PRENYLATED RAB ACCEPTOR 1-RELATED"/>
    <property type="match status" value="1"/>
</dbReference>
<sequence length="651" mass="70703">MPGGPALQARRSINCLLWIEGVNPFRGIVAEWKSPTNAGPIRPRPRLQLAGSDQGCRFVSRLISEGPSLQSRTSACSLAAVVKTPRLLVASNLFASSPLRRACKATNTDSMSIQVPIDLLTSRFSMGERFSSLRANTIGNRFANLKPLSEFLDIKRVNKPENFVEMQSRVNYNLGHFSSNYAIVFLMLCVYGLLTKPLVLFDIIFVTVGMFIIGKLDGQDLEFGTQRFSTMQLYTGLWVIAIPIALISGVFGLMMWLIGASGVVILGHAALLDKPIDEAFSGERRKYEARQGDDSWWGDDRRVEEVDESDSGVGLASSALVRRGGSFGSGMNIVAREDGEETTDDSEDGTDDDYDDDMPMLSPREEALAEAAMARVARAHSRGKTNVKLGKEELAAYQKKLAIMEYQRTRPPRRERVAVPITALGPAARSANRLPSDGSTPPSASSPDPNSEREPAQPPMGYFPPSSSRSLPRSGSSASRTPSQTRVDRDRDLSPFTYSYIRKGDSEIRSSSRQPSGSSDHPRGPQRRSESQDPFQYMTDKQPSPLSGASASSRTLHLDPLPGAPYYGSSTVVRRRTGGHEDSASGSEDAFDPAPPGRVNSSGTTLPDSRGDDKLSPSAKKSSSSSSAVPSRKKSVATRTSILGTARRKAK</sequence>
<dbReference type="InterPro" id="IPR004895">
    <property type="entry name" value="Prenylated_rab_accept_PRA1"/>
</dbReference>
<evidence type="ECO:0000256" key="2">
    <source>
        <dbReference type="ARBA" id="ARBA00022692"/>
    </source>
</evidence>
<evidence type="ECO:0000256" key="4">
    <source>
        <dbReference type="ARBA" id="ARBA00023136"/>
    </source>
</evidence>
<feature type="region of interest" description="Disordered" evidence="5">
    <location>
        <begin position="331"/>
        <end position="358"/>
    </location>
</feature>
<feature type="compositionally biased region" description="Low complexity" evidence="5">
    <location>
        <begin position="616"/>
        <end position="630"/>
    </location>
</feature>
<feature type="compositionally biased region" description="Polar residues" evidence="5">
    <location>
        <begin position="539"/>
        <end position="555"/>
    </location>
</feature>
<dbReference type="Proteomes" id="UP001326199">
    <property type="component" value="Unassembled WGS sequence"/>
</dbReference>
<keyword evidence="2 6" id="KW-0812">Transmembrane</keyword>
<accession>A0ABR0HYS5</accession>
<organism evidence="7 8">
    <name type="scientific">Podospora pseudopauciseta</name>
    <dbReference type="NCBI Taxonomy" id="2093780"/>
    <lineage>
        <taxon>Eukaryota</taxon>
        <taxon>Fungi</taxon>
        <taxon>Dikarya</taxon>
        <taxon>Ascomycota</taxon>
        <taxon>Pezizomycotina</taxon>
        <taxon>Sordariomycetes</taxon>
        <taxon>Sordariomycetidae</taxon>
        <taxon>Sordariales</taxon>
        <taxon>Podosporaceae</taxon>
        <taxon>Podospora</taxon>
    </lineage>
</organism>
<proteinExistence type="predicted"/>
<dbReference type="Pfam" id="PF03208">
    <property type="entry name" value="PRA1"/>
    <property type="match status" value="1"/>
</dbReference>
<dbReference type="GeneID" id="87927775"/>
<dbReference type="EMBL" id="JAFFHB010000001">
    <property type="protein sequence ID" value="KAK4673059.1"/>
    <property type="molecule type" value="Genomic_DNA"/>
</dbReference>
<feature type="transmembrane region" description="Helical" evidence="6">
    <location>
        <begin position="199"/>
        <end position="216"/>
    </location>
</feature>
<feature type="compositionally biased region" description="Basic and acidic residues" evidence="5">
    <location>
        <begin position="520"/>
        <end position="531"/>
    </location>
</feature>
<feature type="compositionally biased region" description="Low complexity" evidence="5">
    <location>
        <begin position="464"/>
        <end position="480"/>
    </location>
</feature>
<keyword evidence="8" id="KW-1185">Reference proteome</keyword>
<dbReference type="RefSeq" id="XP_062770381.1">
    <property type="nucleotide sequence ID" value="XM_062907432.1"/>
</dbReference>
<feature type="region of interest" description="Disordered" evidence="5">
    <location>
        <begin position="407"/>
        <end position="651"/>
    </location>
</feature>
<name>A0ABR0HYS5_9PEZI</name>
<feature type="transmembrane region" description="Helical" evidence="6">
    <location>
        <begin position="174"/>
        <end position="193"/>
    </location>
</feature>